<feature type="transmembrane region" description="Helical" evidence="4">
    <location>
        <begin position="1050"/>
        <end position="1068"/>
    </location>
</feature>
<dbReference type="Gene3D" id="3.90.550.10">
    <property type="entry name" value="Spore Coat Polysaccharide Biosynthesis Protein SpsA, Chain A"/>
    <property type="match status" value="1"/>
</dbReference>
<comment type="similarity">
    <text evidence="1">Belongs to the glycosyltransferase 2 family.</text>
</comment>
<evidence type="ECO:0000259" key="6">
    <source>
        <dbReference type="PROSITE" id="PS51910"/>
    </source>
</evidence>
<evidence type="ECO:0000256" key="2">
    <source>
        <dbReference type="ARBA" id="ARBA00022676"/>
    </source>
</evidence>
<dbReference type="AlphaFoldDB" id="A0A1G7D529"/>
<keyword evidence="4" id="KW-0472">Membrane</keyword>
<keyword evidence="4" id="KW-1133">Transmembrane helix</keyword>
<dbReference type="PROSITE" id="PS51910">
    <property type="entry name" value="GH18_2"/>
    <property type="match status" value="1"/>
</dbReference>
<dbReference type="EMBL" id="FNAI01000006">
    <property type="protein sequence ID" value="SDE46692.1"/>
    <property type="molecule type" value="Genomic_DNA"/>
</dbReference>
<dbReference type="CDD" id="cd10962">
    <property type="entry name" value="CE4_GT2-like"/>
    <property type="match status" value="1"/>
</dbReference>
<proteinExistence type="inferred from homology"/>
<dbReference type="CDD" id="cd06423">
    <property type="entry name" value="CESA_like"/>
    <property type="match status" value="1"/>
</dbReference>
<dbReference type="PANTHER" id="PTHR43630:SF1">
    <property type="entry name" value="POLY-BETA-1,6-N-ACETYL-D-GLUCOSAMINE SYNTHASE"/>
    <property type="match status" value="1"/>
</dbReference>
<dbReference type="InterPro" id="IPR017853">
    <property type="entry name" value="GH"/>
</dbReference>
<dbReference type="RefSeq" id="WP_091150150.1">
    <property type="nucleotide sequence ID" value="NZ_FNAI01000006.1"/>
</dbReference>
<keyword evidence="3 7" id="KW-0808">Transferase</keyword>
<dbReference type="InterPro" id="IPR001223">
    <property type="entry name" value="Glyco_hydro18_cat"/>
</dbReference>
<feature type="transmembrane region" description="Helical" evidence="4">
    <location>
        <begin position="21"/>
        <end position="41"/>
    </location>
</feature>
<feature type="domain" description="NodB homology" evidence="5">
    <location>
        <begin position="494"/>
        <end position="683"/>
    </location>
</feature>
<dbReference type="SMART" id="SM00636">
    <property type="entry name" value="Glyco_18"/>
    <property type="match status" value="1"/>
</dbReference>
<dbReference type="GO" id="GO:0016810">
    <property type="term" value="F:hydrolase activity, acting on carbon-nitrogen (but not peptide) bonds"/>
    <property type="evidence" value="ECO:0007669"/>
    <property type="project" value="InterPro"/>
</dbReference>
<dbReference type="InterPro" id="IPR002509">
    <property type="entry name" value="NODB_dom"/>
</dbReference>
<evidence type="ECO:0000256" key="4">
    <source>
        <dbReference type="SAM" id="Phobius"/>
    </source>
</evidence>
<dbReference type="InterPro" id="IPR011330">
    <property type="entry name" value="Glyco_hydro/deAcase_b/a-brl"/>
</dbReference>
<dbReference type="STRING" id="1391627.SAMN05216464_106246"/>
<feature type="transmembrane region" description="Helical" evidence="4">
    <location>
        <begin position="1132"/>
        <end position="1149"/>
    </location>
</feature>
<dbReference type="Pfam" id="PF01522">
    <property type="entry name" value="Polysacc_deac_1"/>
    <property type="match status" value="1"/>
</dbReference>
<dbReference type="Pfam" id="PF00704">
    <property type="entry name" value="Glyco_hydro_18"/>
    <property type="match status" value="1"/>
</dbReference>
<evidence type="ECO:0000313" key="7">
    <source>
        <dbReference type="EMBL" id="SDE46692.1"/>
    </source>
</evidence>
<evidence type="ECO:0000259" key="5">
    <source>
        <dbReference type="PROSITE" id="PS51677"/>
    </source>
</evidence>
<dbReference type="PROSITE" id="PS51677">
    <property type="entry name" value="NODB"/>
    <property type="match status" value="1"/>
</dbReference>
<feature type="transmembrane region" description="Helical" evidence="4">
    <location>
        <begin position="721"/>
        <end position="749"/>
    </location>
</feature>
<evidence type="ECO:0000313" key="8">
    <source>
        <dbReference type="Proteomes" id="UP000199072"/>
    </source>
</evidence>
<name>A0A1G7D529_9SPHI</name>
<dbReference type="Gene3D" id="3.20.20.370">
    <property type="entry name" value="Glycoside hydrolase/deacetylase"/>
    <property type="match status" value="1"/>
</dbReference>
<keyword evidence="8" id="KW-1185">Reference proteome</keyword>
<evidence type="ECO:0000256" key="1">
    <source>
        <dbReference type="ARBA" id="ARBA00006739"/>
    </source>
</evidence>
<dbReference type="Gene3D" id="3.10.50.10">
    <property type="match status" value="1"/>
</dbReference>
<dbReference type="PANTHER" id="PTHR43630">
    <property type="entry name" value="POLY-BETA-1,6-N-ACETYL-D-GLUCOSAMINE SYNTHASE"/>
    <property type="match status" value="1"/>
</dbReference>
<dbReference type="InterPro" id="IPR029070">
    <property type="entry name" value="Chitinase_insertion_sf"/>
</dbReference>
<gene>
    <name evidence="7" type="ORF">SAMN05216464_106246</name>
</gene>
<feature type="domain" description="GH18" evidence="6">
    <location>
        <begin position="103"/>
        <end position="414"/>
    </location>
</feature>
<dbReference type="SUPFAM" id="SSF88713">
    <property type="entry name" value="Glycoside hydrolase/deacetylase"/>
    <property type="match status" value="1"/>
</dbReference>
<dbReference type="OrthoDB" id="9766299at2"/>
<dbReference type="Pfam" id="PF00535">
    <property type="entry name" value="Glycos_transf_2"/>
    <property type="match status" value="1"/>
</dbReference>
<organism evidence="7 8">
    <name type="scientific">Mucilaginibacter pineti</name>
    <dbReference type="NCBI Taxonomy" id="1391627"/>
    <lineage>
        <taxon>Bacteria</taxon>
        <taxon>Pseudomonadati</taxon>
        <taxon>Bacteroidota</taxon>
        <taxon>Sphingobacteriia</taxon>
        <taxon>Sphingobacteriales</taxon>
        <taxon>Sphingobacteriaceae</taxon>
        <taxon>Mucilaginibacter</taxon>
    </lineage>
</organism>
<dbReference type="GO" id="GO:0016757">
    <property type="term" value="F:glycosyltransferase activity"/>
    <property type="evidence" value="ECO:0007669"/>
    <property type="project" value="UniProtKB-KW"/>
</dbReference>
<dbReference type="InterPro" id="IPR001173">
    <property type="entry name" value="Glyco_trans_2-like"/>
</dbReference>
<accession>A0A1G7D529</accession>
<protein>
    <submittedName>
        <fullName evidence="7">Glycosyltransferase, catalytic subunit of cellulose synthase and poly-beta-1,6-N-acetylglucosamine synthase</fullName>
    </submittedName>
</protein>
<dbReference type="GO" id="GO:0005975">
    <property type="term" value="P:carbohydrate metabolic process"/>
    <property type="evidence" value="ECO:0007669"/>
    <property type="project" value="InterPro"/>
</dbReference>
<keyword evidence="2" id="KW-0328">Glycosyltransferase</keyword>
<dbReference type="InterPro" id="IPR011583">
    <property type="entry name" value="Chitinase_II/V-like_cat"/>
</dbReference>
<dbReference type="InterPro" id="IPR029044">
    <property type="entry name" value="Nucleotide-diphossugar_trans"/>
</dbReference>
<dbReference type="SUPFAM" id="SSF53448">
    <property type="entry name" value="Nucleotide-diphospho-sugar transferases"/>
    <property type="match status" value="1"/>
</dbReference>
<evidence type="ECO:0000256" key="3">
    <source>
        <dbReference type="ARBA" id="ARBA00022679"/>
    </source>
</evidence>
<feature type="transmembrane region" description="Helical" evidence="4">
    <location>
        <begin position="1010"/>
        <end position="1030"/>
    </location>
</feature>
<dbReference type="Proteomes" id="UP000199072">
    <property type="component" value="Unassembled WGS sequence"/>
</dbReference>
<reference evidence="7 8" key="1">
    <citation type="submission" date="2016-10" db="EMBL/GenBank/DDBJ databases">
        <authorList>
            <person name="de Groot N.N."/>
        </authorList>
    </citation>
    <scope>NUCLEOTIDE SEQUENCE [LARGE SCALE GENOMIC DNA]</scope>
    <source>
        <strain evidence="7 8">47C3B</strain>
    </source>
</reference>
<dbReference type="Gene3D" id="3.20.20.80">
    <property type="entry name" value="Glycosidases"/>
    <property type="match status" value="1"/>
</dbReference>
<dbReference type="GO" id="GO:0008061">
    <property type="term" value="F:chitin binding"/>
    <property type="evidence" value="ECO:0007669"/>
    <property type="project" value="InterPro"/>
</dbReference>
<keyword evidence="4" id="KW-0812">Transmembrane</keyword>
<dbReference type="SUPFAM" id="SSF51445">
    <property type="entry name" value="(Trans)glycosidases"/>
    <property type="match status" value="1"/>
</dbReference>
<sequence>MSSNKQVFQADSPGRWNKFKWLSRVLLIVLIIGIVAVIVTIKSTYYPDLPNLDPAPKKMSKEELEQLKRSTKYKYFRIQKSEIESMERARRLHQLKQPNNNDRINAGFYRPWEPQAYNSLVVNIKHLDMVVSEGFSVLPGIDTVVTKIDTGLMNLNKKYKKPILVTLSNYVNVNNTTGGYDSKDVERIFKNKKLRTGFINSIVNSLTKYKFKGINVDLDEIKDRNSASYVAFQNELYATLNAKHFLVTQNVVPEDEAYDIVRLQHVNDFLFIMAIDEHNEQSNAGDLSNQHWVEQILDDVCSKVPSEKIILTFAGGAYDWRESSVGKPIGYQQAISTAEEKQSKITFDPMSANLRYTYMDKDSLDHTVYFTDAATNFNVIRMADDWATGGVALWRLGTEDPRLWSFFQKNLSIDSLRKTGVDMRKLTSVGLNNRVNVDYDGDGEVLDLITTPATGEIAVKIDTNSKTGDFMIADQHYIKLPTKYVIRRYGYKPKKIVLTFDDGPDPDYTPRIIDILKKENVPAAFFVVGSMAEKNIQLLRREYEAGYEIGNHTFFHPDISTISLKRVILELNATRKLIEAVTGRSTILFRPPFNADAEPQTLAEVIPVAESRRQSYITIGESIDPWDWQPGVIADSIIARTIRQKDNGSMILLHDAGGDTREETVKALPAIIHYFKAHGYQFTTIADILDKTKDDLMPPIKDDHSGIFGPLYNVFIHGYYYVNWILVYIFLSAIFLAVGRIVLIGILAVRQNKENKKMVKLRGDNIPLPPVSIIVPAYNEEVNAVATIQSLLKTEYPVFEIIFVDDGSKDKTFEVVSAAYADNPLVKILTKPNGGKASALNFGITHAQSDFVVCIDADTQLKTDAIYHLMTYFTDEEIGAVAGTVKVGNETNIITRWQSIEYITAQNMDRRAFDLINSITVVPGAIGAFRKSAIFRAGGFTYDTLAEDCDLTMRILKQGYIIKNCAEAIAYTEAPETVDMLLKQRFRWSFGVMQSFYKNRDALFNKKYKFFGMVGMPNILIFQIILPLFSPLADLMMIFALFGEKPEKMLIYYVAFVVIDFIVGIIAFRMEKEDYRKLIYIIPQRFMWRQLMYYVLFKSLRKALKGELSGWGVLKRTGNVNVKTQQTKTKPIYIVIIGLAIAVIAYLVFKHYSK</sequence>